<dbReference type="GO" id="GO:0009279">
    <property type="term" value="C:cell outer membrane"/>
    <property type="evidence" value="ECO:0007669"/>
    <property type="project" value="UniProtKB-SubCell"/>
</dbReference>
<evidence type="ECO:0000256" key="7">
    <source>
        <dbReference type="PROSITE-ProRule" id="PRU01360"/>
    </source>
</evidence>
<dbReference type="Proteomes" id="UP000293347">
    <property type="component" value="Unassembled WGS sequence"/>
</dbReference>
<dbReference type="InterPro" id="IPR012910">
    <property type="entry name" value="Plug_dom"/>
</dbReference>
<comment type="similarity">
    <text evidence="7">Belongs to the TonB-dependent receptor family.</text>
</comment>
<dbReference type="InterPro" id="IPR037066">
    <property type="entry name" value="Plug_dom_sf"/>
</dbReference>
<dbReference type="Gene3D" id="2.60.40.1120">
    <property type="entry name" value="Carboxypeptidase-like, regulatory domain"/>
    <property type="match status" value="1"/>
</dbReference>
<evidence type="ECO:0000256" key="2">
    <source>
        <dbReference type="ARBA" id="ARBA00022448"/>
    </source>
</evidence>
<dbReference type="SUPFAM" id="SSF56935">
    <property type="entry name" value="Porins"/>
    <property type="match status" value="1"/>
</dbReference>
<evidence type="ECO:0000256" key="1">
    <source>
        <dbReference type="ARBA" id="ARBA00004571"/>
    </source>
</evidence>
<keyword evidence="10" id="KW-1185">Reference proteome</keyword>
<dbReference type="AlphaFoldDB" id="A0A4R0NP34"/>
<dbReference type="InterPro" id="IPR036942">
    <property type="entry name" value="Beta-barrel_TonB_sf"/>
</dbReference>
<keyword evidence="2 7" id="KW-0813">Transport</keyword>
<evidence type="ECO:0000256" key="3">
    <source>
        <dbReference type="ARBA" id="ARBA00022452"/>
    </source>
</evidence>
<accession>A0A4R0NP34</accession>
<protein>
    <submittedName>
        <fullName evidence="9">SusC/RagA family TonB-linked outer membrane protein</fullName>
    </submittedName>
</protein>
<comment type="caution">
    <text evidence="9">The sequence shown here is derived from an EMBL/GenBank/DDBJ whole genome shotgun (WGS) entry which is preliminary data.</text>
</comment>
<dbReference type="Gene3D" id="2.170.130.10">
    <property type="entry name" value="TonB-dependent receptor, plug domain"/>
    <property type="match status" value="1"/>
</dbReference>
<dbReference type="Gene3D" id="2.40.170.20">
    <property type="entry name" value="TonB-dependent receptor, beta-barrel domain"/>
    <property type="match status" value="1"/>
</dbReference>
<organism evidence="9 10">
    <name type="scientific">Pedobacter psychroterrae</name>
    <dbReference type="NCBI Taxonomy" id="2530453"/>
    <lineage>
        <taxon>Bacteria</taxon>
        <taxon>Pseudomonadati</taxon>
        <taxon>Bacteroidota</taxon>
        <taxon>Sphingobacteriia</taxon>
        <taxon>Sphingobacteriales</taxon>
        <taxon>Sphingobacteriaceae</taxon>
        <taxon>Pedobacter</taxon>
    </lineage>
</organism>
<dbReference type="SUPFAM" id="SSF49464">
    <property type="entry name" value="Carboxypeptidase regulatory domain-like"/>
    <property type="match status" value="1"/>
</dbReference>
<dbReference type="Pfam" id="PF07715">
    <property type="entry name" value="Plug"/>
    <property type="match status" value="1"/>
</dbReference>
<feature type="domain" description="TonB-dependent receptor plug" evidence="8">
    <location>
        <begin position="228"/>
        <end position="331"/>
    </location>
</feature>
<dbReference type="NCBIfam" id="TIGR04056">
    <property type="entry name" value="OMP_RagA_SusC"/>
    <property type="match status" value="1"/>
</dbReference>
<gene>
    <name evidence="9" type="ORF">EZ437_01705</name>
</gene>
<keyword evidence="4 7" id="KW-0812">Transmembrane</keyword>
<evidence type="ECO:0000259" key="8">
    <source>
        <dbReference type="Pfam" id="PF07715"/>
    </source>
</evidence>
<evidence type="ECO:0000256" key="4">
    <source>
        <dbReference type="ARBA" id="ARBA00022692"/>
    </source>
</evidence>
<comment type="subcellular location">
    <subcellularLocation>
        <location evidence="1 7">Cell outer membrane</location>
        <topology evidence="1 7">Multi-pass membrane protein</topology>
    </subcellularLocation>
</comment>
<evidence type="ECO:0000256" key="5">
    <source>
        <dbReference type="ARBA" id="ARBA00023136"/>
    </source>
</evidence>
<dbReference type="NCBIfam" id="TIGR04057">
    <property type="entry name" value="SusC_RagA_signa"/>
    <property type="match status" value="1"/>
</dbReference>
<proteinExistence type="inferred from homology"/>
<keyword evidence="5 7" id="KW-0472">Membrane</keyword>
<sequence length="1173" mass="131549">MYIFYANILGMWRSHIRKILFIMRLTTVLILITMMHVSASTSAQKITYVQKDATLVQLFKEIKKQAGYNVVWNDDKFDATRSINANFKNTDLKEVMEKGLNGLPFTYSMTKKTIVIKEKPSSLLDRILDHFADIDVRGIVHDDQGLPLAGVTVTVKGNNRSTKTNESGEFSVENVDEKASLIISYLGFESQEINVTQDIGIVRLKLFSQGLNEIEVVSTGYQNLSKVNATGSFVKIDSNLLNRSVSSDILARLDGIVNGLYVDKRLSGRSIMNVRGINTLGGSAIGALIIVDNFPYEGDLANINPNDVESISILKDAAAASIWGARAGNGVIVITLKKGKFNSDLRVTVNSSLNLVEKPNLFYHPQMSSSDFIDVEQFLYQNNFYQNDLTVGNSSRPVISPVVDLLDKQSKGLISATEATNQINALRNIDYRNDVNNHFNQKAIHQQYSLNLNGGSKVNSYLISAGYDHNRGTLVGNANSRYSIRASNNLRLIKKLELRTSFSLAQVNSESNGLSNIKTRKGIYPYMQLWDANTGALAIPETYNKNYTDTAGAGRLLDWSYRPLEEIGINDNTLNVQDINFNASLKYQILDGLDAELLYRYERQISTGRKYNSPESYFTRNLINQFTQITGAGTKRIIPMGGILDRSFSNLKANNLRGQINYNKILDSKHQLNILLGSELSQSQVLSNTDRIYGYNDEILSYANVDFVNQYPVYDNLLTDNNGYIPNNVSFSGALNRMVSLYSNAAYTFNKRYTLSGSARRDAANVFGVNTNQKWKPLWSMGASWDISAEKFYAIGWLPSLRARATYGFSGNVSPGVITKPVIYYVNGPAQFTNYKYALVNTPPNPDARWEELRMINYGLDFAFKGNFLTGSLEYFTKKTDDLFASTPIDATTGFNIATKNVAQTRGRGFELTLNSNNIDLQLKWTTSASIAYVKDIVSRFFNKPLSASSYVGNAISIAPLENYPLYPMFSYKFYGLDPQTGDPIGIFKGENSKSYSSLTTDSLKNLTFHGSAIPLYTGFLRNTFSWKGIELSFNITYKLDYYIRRQAINYSSLFNNWRGDDDYSRRWQKPADELNTTVPSMVFPANTQRDSFYAGSEVNVDRGDHIRLNDIILRYNLSPAASNKIFKNLQFSLTASNIGIIWKETNQKLDPDYPYSMTGLQKGLAFGFKANL</sequence>
<evidence type="ECO:0000313" key="10">
    <source>
        <dbReference type="Proteomes" id="UP000293347"/>
    </source>
</evidence>
<dbReference type="PROSITE" id="PS52016">
    <property type="entry name" value="TONB_DEPENDENT_REC_3"/>
    <property type="match status" value="1"/>
</dbReference>
<evidence type="ECO:0000313" key="9">
    <source>
        <dbReference type="EMBL" id="TCD02730.1"/>
    </source>
</evidence>
<dbReference type="InterPro" id="IPR008969">
    <property type="entry name" value="CarboxyPept-like_regulatory"/>
</dbReference>
<dbReference type="InterPro" id="IPR023996">
    <property type="entry name" value="TonB-dep_OMP_SusC/RagA"/>
</dbReference>
<keyword evidence="6 7" id="KW-0998">Cell outer membrane</keyword>
<name>A0A4R0NP34_9SPHI</name>
<dbReference type="EMBL" id="SJSL01000001">
    <property type="protein sequence ID" value="TCD02730.1"/>
    <property type="molecule type" value="Genomic_DNA"/>
</dbReference>
<dbReference type="InterPro" id="IPR039426">
    <property type="entry name" value="TonB-dep_rcpt-like"/>
</dbReference>
<reference evidence="9 10" key="1">
    <citation type="submission" date="2019-02" db="EMBL/GenBank/DDBJ databases">
        <title>Pedobacter sp. RP-1-14 sp. nov., isolated from Arctic soil.</title>
        <authorList>
            <person name="Dahal R.H."/>
        </authorList>
    </citation>
    <scope>NUCLEOTIDE SEQUENCE [LARGE SCALE GENOMIC DNA]</scope>
    <source>
        <strain evidence="9 10">RP-1-14</strain>
    </source>
</reference>
<keyword evidence="3 7" id="KW-1134">Transmembrane beta strand</keyword>
<dbReference type="RefSeq" id="WP_131592622.1">
    <property type="nucleotide sequence ID" value="NZ_SJSL01000001.1"/>
</dbReference>
<dbReference type="InterPro" id="IPR023997">
    <property type="entry name" value="TonB-dep_OMP_SusC/RagA_CS"/>
</dbReference>
<dbReference type="Pfam" id="PF13715">
    <property type="entry name" value="CarbopepD_reg_2"/>
    <property type="match status" value="1"/>
</dbReference>
<evidence type="ECO:0000256" key="6">
    <source>
        <dbReference type="ARBA" id="ARBA00023237"/>
    </source>
</evidence>
<dbReference type="OrthoDB" id="9768177at2"/>